<evidence type="ECO:0000313" key="2">
    <source>
        <dbReference type="EMBL" id="MDL9981374.1"/>
    </source>
</evidence>
<reference evidence="2 3" key="1">
    <citation type="submission" date="2023-06" db="EMBL/GenBank/DDBJ databases">
        <title>Microbacterium sp. nov., isolated from a waste landfill.</title>
        <authorList>
            <person name="Wen W."/>
        </authorList>
    </citation>
    <scope>NUCLEOTIDE SEQUENCE [LARGE SCALE GENOMIC DNA]</scope>
    <source>
        <strain evidence="2 3">ASV49</strain>
    </source>
</reference>
<sequence length="179" mass="18520">MTTNKAPDDDGLSLVELIVVVVLLGIMGSVIALIFVNSWRAQNDVTTTTQATNKGQLVGQTIERAVRNGVAAQLTDGGSRLWVRTPYTDSRQCQVFWVDGSGGLYVAQGTSGSTLSSPSAWATNVALPTSPAPAPATFFTLNGRTVVYAFSIPTAAAPVTITGTVSLRTSPGAGGGCWS</sequence>
<dbReference type="InterPro" id="IPR012902">
    <property type="entry name" value="N_methyl_site"/>
</dbReference>
<comment type="caution">
    <text evidence="2">The sequence shown here is derived from an EMBL/GenBank/DDBJ whole genome shotgun (WGS) entry which is preliminary data.</text>
</comment>
<dbReference type="Gene3D" id="3.30.700.10">
    <property type="entry name" value="Glycoprotein, Type 4 Pilin"/>
    <property type="match status" value="1"/>
</dbReference>
<keyword evidence="3" id="KW-1185">Reference proteome</keyword>
<keyword evidence="1" id="KW-1133">Transmembrane helix</keyword>
<proteinExistence type="predicted"/>
<dbReference type="RefSeq" id="WP_286290466.1">
    <property type="nucleotide sequence ID" value="NZ_JASXSZ010000008.1"/>
</dbReference>
<gene>
    <name evidence="2" type="ORF">QSV35_18745</name>
</gene>
<dbReference type="EMBL" id="JASXSZ010000008">
    <property type="protein sequence ID" value="MDL9981374.1"/>
    <property type="molecule type" value="Genomic_DNA"/>
</dbReference>
<protein>
    <submittedName>
        <fullName evidence="2">Prepilin-type N-terminal cleavage/methylation domain-containing protein</fullName>
    </submittedName>
</protein>
<accession>A0ABT7N3U5</accession>
<keyword evidence="1" id="KW-0812">Transmembrane</keyword>
<feature type="transmembrane region" description="Helical" evidence="1">
    <location>
        <begin position="12"/>
        <end position="36"/>
    </location>
</feature>
<dbReference type="Proteomes" id="UP001235064">
    <property type="component" value="Unassembled WGS sequence"/>
</dbReference>
<name>A0ABT7N3U5_9MICO</name>
<evidence type="ECO:0000313" key="3">
    <source>
        <dbReference type="Proteomes" id="UP001235064"/>
    </source>
</evidence>
<keyword evidence="1" id="KW-0472">Membrane</keyword>
<dbReference type="InterPro" id="IPR045584">
    <property type="entry name" value="Pilin-like"/>
</dbReference>
<organism evidence="2 3">
    <name type="scientific">Microbacterium candidum</name>
    <dbReference type="NCBI Taxonomy" id="3041922"/>
    <lineage>
        <taxon>Bacteria</taxon>
        <taxon>Bacillati</taxon>
        <taxon>Actinomycetota</taxon>
        <taxon>Actinomycetes</taxon>
        <taxon>Micrococcales</taxon>
        <taxon>Microbacteriaceae</taxon>
        <taxon>Microbacterium</taxon>
    </lineage>
</organism>
<dbReference type="SUPFAM" id="SSF54523">
    <property type="entry name" value="Pili subunits"/>
    <property type="match status" value="1"/>
</dbReference>
<evidence type="ECO:0000256" key="1">
    <source>
        <dbReference type="SAM" id="Phobius"/>
    </source>
</evidence>
<dbReference type="NCBIfam" id="TIGR02532">
    <property type="entry name" value="IV_pilin_GFxxxE"/>
    <property type="match status" value="1"/>
</dbReference>